<evidence type="ECO:0000256" key="1">
    <source>
        <dbReference type="ARBA" id="ARBA00004651"/>
    </source>
</evidence>
<dbReference type="EMBL" id="FUWV01000006">
    <property type="protein sequence ID" value="SJZ63956.1"/>
    <property type="molecule type" value="Genomic_DNA"/>
</dbReference>
<organism evidence="9 10">
    <name type="scientific">Garciella nitratireducens DSM 15102</name>
    <dbReference type="NCBI Taxonomy" id="1121911"/>
    <lineage>
        <taxon>Bacteria</taxon>
        <taxon>Bacillati</taxon>
        <taxon>Bacillota</taxon>
        <taxon>Clostridia</taxon>
        <taxon>Eubacteriales</taxon>
        <taxon>Eubacteriaceae</taxon>
        <taxon>Garciella</taxon>
    </lineage>
</organism>
<feature type="domain" description="VTT" evidence="8">
    <location>
        <begin position="34"/>
        <end position="159"/>
    </location>
</feature>
<dbReference type="Proteomes" id="UP000196365">
    <property type="component" value="Unassembled WGS sequence"/>
</dbReference>
<protein>
    <submittedName>
        <fullName evidence="9">Membrane protein DedA, SNARE-associated domain</fullName>
    </submittedName>
</protein>
<proteinExistence type="inferred from homology"/>
<feature type="transmembrane region" description="Helical" evidence="7">
    <location>
        <begin position="180"/>
        <end position="198"/>
    </location>
</feature>
<evidence type="ECO:0000313" key="10">
    <source>
        <dbReference type="Proteomes" id="UP000196365"/>
    </source>
</evidence>
<feature type="transmembrane region" description="Helical" evidence="7">
    <location>
        <begin position="12"/>
        <end position="32"/>
    </location>
</feature>
<dbReference type="RefSeq" id="WP_087678698.1">
    <property type="nucleotide sequence ID" value="NZ_FUWV01000006.1"/>
</dbReference>
<evidence type="ECO:0000256" key="5">
    <source>
        <dbReference type="ARBA" id="ARBA00022989"/>
    </source>
</evidence>
<evidence type="ECO:0000313" key="9">
    <source>
        <dbReference type="EMBL" id="SJZ63956.1"/>
    </source>
</evidence>
<keyword evidence="4 7" id="KW-0812">Transmembrane</keyword>
<evidence type="ECO:0000256" key="4">
    <source>
        <dbReference type="ARBA" id="ARBA00022692"/>
    </source>
</evidence>
<name>A0A1T4MAS8_9FIRM</name>
<comment type="similarity">
    <text evidence="2">Belongs to the DedA family.</text>
</comment>
<comment type="subcellular location">
    <subcellularLocation>
        <location evidence="1">Cell membrane</location>
        <topology evidence="1">Multi-pass membrane protein</topology>
    </subcellularLocation>
</comment>
<dbReference type="PANTHER" id="PTHR42709">
    <property type="entry name" value="ALKALINE PHOSPHATASE LIKE PROTEIN"/>
    <property type="match status" value="1"/>
</dbReference>
<dbReference type="InterPro" id="IPR051311">
    <property type="entry name" value="DedA_domain"/>
</dbReference>
<feature type="transmembrane region" description="Helical" evidence="7">
    <location>
        <begin position="52"/>
        <end position="75"/>
    </location>
</feature>
<keyword evidence="6 7" id="KW-0472">Membrane</keyword>
<sequence>MIMNLLSLITNLIDQYGYIVIVITAFLEGASIPFPGSPILVLSGFLIYQGKIHLWLAVLLATTFYTIASIIPYSIGKKLKEKLFDFLEVYLKISREKIDKIKAVFNQYGEISICLTRPFFIGNYISYFAGISQIPLIRFLPLTFIGIMPWSFLYLVLGYIFRGSVGKVDSFLDRYHIFGIWNFIGVGIFGVLIAFKWYKNKKAKDGES</sequence>
<dbReference type="GO" id="GO:0005886">
    <property type="term" value="C:plasma membrane"/>
    <property type="evidence" value="ECO:0007669"/>
    <property type="project" value="UniProtKB-SubCell"/>
</dbReference>
<evidence type="ECO:0000256" key="3">
    <source>
        <dbReference type="ARBA" id="ARBA00022475"/>
    </source>
</evidence>
<keyword evidence="5 7" id="KW-1133">Transmembrane helix</keyword>
<gene>
    <name evidence="9" type="ORF">SAMN02745973_01267</name>
</gene>
<dbReference type="InterPro" id="IPR032816">
    <property type="entry name" value="VTT_dom"/>
</dbReference>
<feature type="transmembrane region" description="Helical" evidence="7">
    <location>
        <begin position="139"/>
        <end position="160"/>
    </location>
</feature>
<evidence type="ECO:0000256" key="7">
    <source>
        <dbReference type="SAM" id="Phobius"/>
    </source>
</evidence>
<evidence type="ECO:0000256" key="2">
    <source>
        <dbReference type="ARBA" id="ARBA00010792"/>
    </source>
</evidence>
<dbReference type="OrthoDB" id="9813426at2"/>
<accession>A0A1T4MAS8</accession>
<dbReference type="PANTHER" id="PTHR42709:SF6">
    <property type="entry name" value="UNDECAPRENYL PHOSPHATE TRANSPORTER A"/>
    <property type="match status" value="1"/>
</dbReference>
<evidence type="ECO:0000256" key="6">
    <source>
        <dbReference type="ARBA" id="ARBA00023136"/>
    </source>
</evidence>
<evidence type="ECO:0000259" key="8">
    <source>
        <dbReference type="Pfam" id="PF09335"/>
    </source>
</evidence>
<dbReference type="AlphaFoldDB" id="A0A1T4MAS8"/>
<dbReference type="Pfam" id="PF09335">
    <property type="entry name" value="VTT_dom"/>
    <property type="match status" value="1"/>
</dbReference>
<keyword evidence="10" id="KW-1185">Reference proteome</keyword>
<reference evidence="9 10" key="1">
    <citation type="submission" date="2017-02" db="EMBL/GenBank/DDBJ databases">
        <authorList>
            <person name="Peterson S.W."/>
        </authorList>
    </citation>
    <scope>NUCLEOTIDE SEQUENCE [LARGE SCALE GENOMIC DNA]</scope>
    <source>
        <strain evidence="9 10">DSM 15102</strain>
    </source>
</reference>
<keyword evidence="3" id="KW-1003">Cell membrane</keyword>